<keyword evidence="2" id="KW-1185">Reference proteome</keyword>
<dbReference type="EMBL" id="CP133623">
    <property type="protein sequence ID" value="WMV57562.1"/>
    <property type="molecule type" value="Genomic_DNA"/>
</dbReference>
<organism evidence="1 2">
    <name type="scientific">Solanum verrucosum</name>
    <dbReference type="NCBI Taxonomy" id="315347"/>
    <lineage>
        <taxon>Eukaryota</taxon>
        <taxon>Viridiplantae</taxon>
        <taxon>Streptophyta</taxon>
        <taxon>Embryophyta</taxon>
        <taxon>Tracheophyta</taxon>
        <taxon>Spermatophyta</taxon>
        <taxon>Magnoliopsida</taxon>
        <taxon>eudicotyledons</taxon>
        <taxon>Gunneridae</taxon>
        <taxon>Pentapetalae</taxon>
        <taxon>asterids</taxon>
        <taxon>lamiids</taxon>
        <taxon>Solanales</taxon>
        <taxon>Solanaceae</taxon>
        <taxon>Solanoideae</taxon>
        <taxon>Solaneae</taxon>
        <taxon>Solanum</taxon>
    </lineage>
</organism>
<evidence type="ECO:0000313" key="2">
    <source>
        <dbReference type="Proteomes" id="UP001234989"/>
    </source>
</evidence>
<sequence>MKALARSDKKVFCFRGHLNIKFMKFEKKKGFNMETTCISGSKLKGVVGEHSGHCTKNIEVLPMDHQEEIIDQDAAANLIPVYLFGKQIGTWSSAEYARPVSKCGTAVKAVCVRSCRVLHQSEARRLLVRLISERSLKSPGRPGRGFTPLSKEVST</sequence>
<reference evidence="1" key="1">
    <citation type="submission" date="2023-08" db="EMBL/GenBank/DDBJ databases">
        <title>A de novo genome assembly of Solanum verrucosum Schlechtendal, a Mexican diploid species geographically isolated from the other diploid A-genome species in potato relatives.</title>
        <authorList>
            <person name="Hosaka K."/>
        </authorList>
    </citation>
    <scope>NUCLEOTIDE SEQUENCE</scope>
    <source>
        <tissue evidence="1">Young leaves</tissue>
    </source>
</reference>
<accession>A0AAF0V3D4</accession>
<dbReference type="AlphaFoldDB" id="A0AAF0V3D4"/>
<protein>
    <submittedName>
        <fullName evidence="1">Uncharacterized protein</fullName>
    </submittedName>
</protein>
<proteinExistence type="predicted"/>
<gene>
    <name evidence="1" type="ORF">MTR67_050947</name>
</gene>
<dbReference type="Proteomes" id="UP001234989">
    <property type="component" value="Chromosome 12"/>
</dbReference>
<name>A0AAF0V3D4_SOLVR</name>
<evidence type="ECO:0000313" key="1">
    <source>
        <dbReference type="EMBL" id="WMV57562.1"/>
    </source>
</evidence>